<accession>A0ABX2EQQ0</accession>
<protein>
    <submittedName>
        <fullName evidence="2">Uncharacterized protein</fullName>
    </submittedName>
</protein>
<organism evidence="2 3">
    <name type="scientific">Pseudaquabacterium terrae</name>
    <dbReference type="NCBI Taxonomy" id="2732868"/>
    <lineage>
        <taxon>Bacteria</taxon>
        <taxon>Pseudomonadati</taxon>
        <taxon>Pseudomonadota</taxon>
        <taxon>Betaproteobacteria</taxon>
        <taxon>Burkholderiales</taxon>
        <taxon>Sphaerotilaceae</taxon>
        <taxon>Pseudaquabacterium</taxon>
    </lineage>
</organism>
<evidence type="ECO:0000313" key="3">
    <source>
        <dbReference type="Proteomes" id="UP000737171"/>
    </source>
</evidence>
<name>A0ABX2EQQ0_9BURK</name>
<feature type="transmembrane region" description="Helical" evidence="1">
    <location>
        <begin position="46"/>
        <end position="66"/>
    </location>
</feature>
<dbReference type="EMBL" id="JABRWJ010000009">
    <property type="protein sequence ID" value="NRF70841.1"/>
    <property type="molecule type" value="Genomic_DNA"/>
</dbReference>
<feature type="transmembrane region" description="Helical" evidence="1">
    <location>
        <begin position="21"/>
        <end position="40"/>
    </location>
</feature>
<evidence type="ECO:0000256" key="1">
    <source>
        <dbReference type="SAM" id="Phobius"/>
    </source>
</evidence>
<keyword evidence="3" id="KW-1185">Reference proteome</keyword>
<keyword evidence="1" id="KW-0472">Membrane</keyword>
<evidence type="ECO:0000313" key="2">
    <source>
        <dbReference type="EMBL" id="NRF70841.1"/>
    </source>
</evidence>
<dbReference type="Proteomes" id="UP000737171">
    <property type="component" value="Unassembled WGS sequence"/>
</dbReference>
<comment type="caution">
    <text evidence="2">The sequence shown here is derived from an EMBL/GenBank/DDBJ whole genome shotgun (WGS) entry which is preliminary data.</text>
</comment>
<sequence length="89" mass="10484">MTLQQLSTVKRWHQTHHKRGLEYQLWDAMLTCWILGWMGLPAALLLAPEIGVLLCPVLYFAPSLYVRLRLRLHRRGVLRCDWLDSARMV</sequence>
<proteinExistence type="predicted"/>
<keyword evidence="1" id="KW-1133">Transmembrane helix</keyword>
<gene>
    <name evidence="2" type="ORF">HLB44_27935</name>
</gene>
<reference evidence="2 3" key="1">
    <citation type="submission" date="2020-05" db="EMBL/GenBank/DDBJ databases">
        <title>Aquincola sp. isolate from soil.</title>
        <authorList>
            <person name="Han J."/>
            <person name="Kim D.-U."/>
        </authorList>
    </citation>
    <scope>NUCLEOTIDE SEQUENCE [LARGE SCALE GENOMIC DNA]</scope>
    <source>
        <strain evidence="2 3">S2</strain>
    </source>
</reference>
<keyword evidence="1" id="KW-0812">Transmembrane</keyword>